<dbReference type="Gene3D" id="1.25.40.10">
    <property type="entry name" value="Tetratricopeptide repeat domain"/>
    <property type="match status" value="1"/>
</dbReference>
<evidence type="ECO:0000256" key="2">
    <source>
        <dbReference type="ARBA" id="ARBA00022803"/>
    </source>
</evidence>
<evidence type="ECO:0000256" key="3">
    <source>
        <dbReference type="PROSITE-ProRule" id="PRU00339"/>
    </source>
</evidence>
<accession>A0A918NJ89</accession>
<dbReference type="Gene3D" id="3.40.50.10140">
    <property type="entry name" value="Toll/interleukin-1 receptor homology (TIR) domain"/>
    <property type="match status" value="1"/>
</dbReference>
<dbReference type="Pfam" id="PF13676">
    <property type="entry name" value="TIR_2"/>
    <property type="match status" value="1"/>
</dbReference>
<organism evidence="6 7">
    <name type="scientific">Litorimonas cladophorae</name>
    <dbReference type="NCBI Taxonomy" id="1220491"/>
    <lineage>
        <taxon>Bacteria</taxon>
        <taxon>Pseudomonadati</taxon>
        <taxon>Pseudomonadota</taxon>
        <taxon>Alphaproteobacteria</taxon>
        <taxon>Maricaulales</taxon>
        <taxon>Robiginitomaculaceae</taxon>
    </lineage>
</organism>
<dbReference type="PROSITE" id="PS50005">
    <property type="entry name" value="TPR"/>
    <property type="match status" value="1"/>
</dbReference>
<dbReference type="SUPFAM" id="SSF48452">
    <property type="entry name" value="TPR-like"/>
    <property type="match status" value="1"/>
</dbReference>
<evidence type="ECO:0000256" key="4">
    <source>
        <dbReference type="SAM" id="Phobius"/>
    </source>
</evidence>
<evidence type="ECO:0000256" key="1">
    <source>
        <dbReference type="ARBA" id="ARBA00022737"/>
    </source>
</evidence>
<dbReference type="SMART" id="SM00028">
    <property type="entry name" value="TPR"/>
    <property type="match status" value="2"/>
</dbReference>
<reference evidence="6 7" key="1">
    <citation type="journal article" date="2014" name="Int. J. Syst. Evol. Microbiol.">
        <title>Complete genome sequence of Corynebacterium casei LMG S-19264T (=DSM 44701T), isolated from a smear-ripened cheese.</title>
        <authorList>
            <consortium name="US DOE Joint Genome Institute (JGI-PGF)"/>
            <person name="Walter F."/>
            <person name="Albersmeier A."/>
            <person name="Kalinowski J."/>
            <person name="Ruckert C."/>
        </authorList>
    </citation>
    <scope>NUCLEOTIDE SEQUENCE [LARGE SCALE GENOMIC DNA]</scope>
    <source>
        <strain evidence="6 7">KCTC 23968</strain>
    </source>
</reference>
<feature type="domain" description="TIR" evidence="5">
    <location>
        <begin position="21"/>
        <end position="126"/>
    </location>
</feature>
<dbReference type="InterPro" id="IPR019734">
    <property type="entry name" value="TPR_rpt"/>
</dbReference>
<keyword evidence="7" id="KW-1185">Reference proteome</keyword>
<dbReference type="AlphaFoldDB" id="A0A918NJ89"/>
<dbReference type="InterPro" id="IPR000157">
    <property type="entry name" value="TIR_dom"/>
</dbReference>
<keyword evidence="4" id="KW-0812">Transmembrane</keyword>
<dbReference type="SUPFAM" id="SSF52200">
    <property type="entry name" value="Toll/Interleukin receptor TIR domain"/>
    <property type="match status" value="1"/>
</dbReference>
<feature type="repeat" description="TPR" evidence="3">
    <location>
        <begin position="373"/>
        <end position="406"/>
    </location>
</feature>
<comment type="caution">
    <text evidence="6">The sequence shown here is derived from an EMBL/GenBank/DDBJ whole genome shotgun (WGS) entry which is preliminary data.</text>
</comment>
<keyword evidence="4" id="KW-0472">Membrane</keyword>
<dbReference type="Pfam" id="PF07719">
    <property type="entry name" value="TPR_2"/>
    <property type="match status" value="1"/>
</dbReference>
<protein>
    <recommendedName>
        <fullName evidence="5">TIR domain-containing protein</fullName>
    </recommendedName>
</protein>
<dbReference type="InterPro" id="IPR013105">
    <property type="entry name" value="TPR_2"/>
</dbReference>
<proteinExistence type="predicted"/>
<evidence type="ECO:0000259" key="5">
    <source>
        <dbReference type="Pfam" id="PF13676"/>
    </source>
</evidence>
<dbReference type="PROSITE" id="PS50293">
    <property type="entry name" value="TPR_REGION"/>
    <property type="match status" value="1"/>
</dbReference>
<sequence length="545" mass="61337">MERSTELGRVGVASAYKYAGFISYAHADEAVAARLQRALETFKTPKDLAGSSSNRLSPLFRDTTELTAHHSLSEKIHDAVMGSRVLIVLCSPAAKLSHWVNEEIRLFRTVHGEAAILCVLVEGTPKTSFPPALLDGGREPLAANLGQSRDSFRLGVTQLAASMLGVGLDTLIQRDTRRRRRRLQGVTAAAVAFSAFMATTTFTAVNARKAAETNRMQAEGLVEYMITDLKEKLEPVGRLDILDSVGDRAVQYYDAQDIDSLPDDSLTRQASARHILGQVALDAGDLEKARTQIEAAARVTKEVFYRNPDDTDAIFAHSQSEYWVGETYLDVNDHESALPYFEAYAEYADMLYQKDPTDYDWVMEKGWGLNNVAQAQDKLGNVQAAQENYNEAKKYFEAALRISPNSMSTQMEIANVFEGLAQISLNSDKPEKSKIYRQKRLDIYTGLLDVHPNDFTVRFRYAQTLSRLVTDGLIEESPELLIETIDQSYQQYDLLLLQDPKNATWRNDYIRYLQAFLERVEMNNLTFVDRKKISDRIEIAALERQ</sequence>
<dbReference type="EMBL" id="BMYV01000002">
    <property type="protein sequence ID" value="GGX71389.1"/>
    <property type="molecule type" value="Genomic_DNA"/>
</dbReference>
<evidence type="ECO:0000313" key="7">
    <source>
        <dbReference type="Proteomes" id="UP000600865"/>
    </source>
</evidence>
<dbReference type="GO" id="GO:0007165">
    <property type="term" value="P:signal transduction"/>
    <property type="evidence" value="ECO:0007669"/>
    <property type="project" value="InterPro"/>
</dbReference>
<dbReference type="Proteomes" id="UP000600865">
    <property type="component" value="Unassembled WGS sequence"/>
</dbReference>
<dbReference type="InterPro" id="IPR011990">
    <property type="entry name" value="TPR-like_helical_dom_sf"/>
</dbReference>
<gene>
    <name evidence="6" type="ORF">GCM10011309_21980</name>
</gene>
<dbReference type="InterPro" id="IPR035897">
    <property type="entry name" value="Toll_tir_struct_dom_sf"/>
</dbReference>
<keyword evidence="1" id="KW-0677">Repeat</keyword>
<evidence type="ECO:0000313" key="6">
    <source>
        <dbReference type="EMBL" id="GGX71389.1"/>
    </source>
</evidence>
<feature type="transmembrane region" description="Helical" evidence="4">
    <location>
        <begin position="183"/>
        <end position="205"/>
    </location>
</feature>
<keyword evidence="2 3" id="KW-0802">TPR repeat</keyword>
<name>A0A918NJ89_9PROT</name>
<keyword evidence="4" id="KW-1133">Transmembrane helix</keyword>